<reference evidence="4" key="1">
    <citation type="submission" date="2022-11" db="EMBL/GenBank/DDBJ databases">
        <authorList>
            <person name="Morgan W.R."/>
            <person name="Tartar A."/>
        </authorList>
    </citation>
    <scope>NUCLEOTIDE SEQUENCE</scope>
    <source>
        <strain evidence="4">ARSEF 373</strain>
    </source>
</reference>
<evidence type="ECO:0000313" key="4">
    <source>
        <dbReference type="EMBL" id="DAZ94829.1"/>
    </source>
</evidence>
<evidence type="ECO:0000256" key="1">
    <source>
        <dbReference type="ARBA" id="ARBA00001968"/>
    </source>
</evidence>
<feature type="domain" description="DDE Tnp4" evidence="3">
    <location>
        <begin position="212"/>
        <end position="349"/>
    </location>
</feature>
<feature type="non-terminal residue" evidence="4">
    <location>
        <position position="1"/>
    </location>
</feature>
<sequence>SVSATPITSPNKLSSLFSQRFAFQLRFGSVERTPLFTLEEMAVVVAGMVVVANGDDEWLVNSIASAVRTGIFTLPRAPRVITPSNQVLWQLHDDEARLLMRFSIPELTQLAVALRLPEHIITSERDHVLSVQALALVCRRLAEPIRWSTLESEFRRSGPSLCRLFYCTVGMLYANHRRRIFFNVGLVTARMHEYCDAVRRKGSPLTTCWGFIDGTKQFISRPGPRSHVTNENLQRAVFNGHKRAHWFNWQAIATPDGMCASLYGPLEGRKHDSTMLTTSGVCPMMATYPTFDGKLIYGDAGYPVLEFVCAPFRAAELTIEQQAFNTQMTSIQYANECVSPECGGAFKVHKALWPHSCWRLKLKVRSAPVGKVFAVGMLLTNCHTCIKRGNQISDYFILSPPSLEDYLQWMA</sequence>
<keyword evidence="5" id="KW-1185">Reference proteome</keyword>
<keyword evidence="2" id="KW-0479">Metal-binding</keyword>
<organism evidence="4 5">
    <name type="scientific">Lagenidium giganteum</name>
    <dbReference type="NCBI Taxonomy" id="4803"/>
    <lineage>
        <taxon>Eukaryota</taxon>
        <taxon>Sar</taxon>
        <taxon>Stramenopiles</taxon>
        <taxon>Oomycota</taxon>
        <taxon>Peronosporomycetes</taxon>
        <taxon>Pythiales</taxon>
        <taxon>Pythiaceae</taxon>
    </lineage>
</organism>
<dbReference type="AlphaFoldDB" id="A0AAV2YQB1"/>
<dbReference type="Pfam" id="PF13359">
    <property type="entry name" value="DDE_Tnp_4"/>
    <property type="match status" value="1"/>
</dbReference>
<comment type="caution">
    <text evidence="4">The sequence shown here is derived from an EMBL/GenBank/DDBJ whole genome shotgun (WGS) entry which is preliminary data.</text>
</comment>
<dbReference type="InterPro" id="IPR027806">
    <property type="entry name" value="HARBI1_dom"/>
</dbReference>
<reference evidence="4" key="2">
    <citation type="journal article" date="2023" name="Microbiol Resour">
        <title>Decontamination and Annotation of the Draft Genome Sequence of the Oomycete Lagenidium giganteum ARSEF 373.</title>
        <authorList>
            <person name="Morgan W.R."/>
            <person name="Tartar A."/>
        </authorList>
    </citation>
    <scope>NUCLEOTIDE SEQUENCE</scope>
    <source>
        <strain evidence="4">ARSEF 373</strain>
    </source>
</reference>
<evidence type="ECO:0000256" key="2">
    <source>
        <dbReference type="ARBA" id="ARBA00022723"/>
    </source>
</evidence>
<name>A0AAV2YQB1_9STRA</name>
<dbReference type="PANTHER" id="PTHR34615:SF1">
    <property type="entry name" value="PX DOMAIN-CONTAINING PROTEIN"/>
    <property type="match status" value="1"/>
</dbReference>
<evidence type="ECO:0000259" key="3">
    <source>
        <dbReference type="Pfam" id="PF13359"/>
    </source>
</evidence>
<dbReference type="PANTHER" id="PTHR34615">
    <property type="entry name" value="PX DOMAIN-CONTAINING PROTEIN"/>
    <property type="match status" value="1"/>
</dbReference>
<comment type="cofactor">
    <cofactor evidence="1">
        <name>a divalent metal cation</name>
        <dbReference type="ChEBI" id="CHEBI:60240"/>
    </cofactor>
</comment>
<proteinExistence type="predicted"/>
<accession>A0AAV2YQB1</accession>
<gene>
    <name evidence="4" type="ORF">N0F65_012856</name>
</gene>
<dbReference type="GO" id="GO:0046872">
    <property type="term" value="F:metal ion binding"/>
    <property type="evidence" value="ECO:0007669"/>
    <property type="project" value="UniProtKB-KW"/>
</dbReference>
<dbReference type="Proteomes" id="UP001146120">
    <property type="component" value="Unassembled WGS sequence"/>
</dbReference>
<dbReference type="EMBL" id="DAKRPA010000231">
    <property type="protein sequence ID" value="DAZ94829.1"/>
    <property type="molecule type" value="Genomic_DNA"/>
</dbReference>
<protein>
    <recommendedName>
        <fullName evidence="3">DDE Tnp4 domain-containing protein</fullName>
    </recommendedName>
</protein>
<evidence type="ECO:0000313" key="5">
    <source>
        <dbReference type="Proteomes" id="UP001146120"/>
    </source>
</evidence>